<dbReference type="Proteomes" id="UP001211907">
    <property type="component" value="Unassembled WGS sequence"/>
</dbReference>
<dbReference type="AlphaFoldDB" id="A0AAD5TAF8"/>
<keyword evidence="2" id="KW-1185">Reference proteome</keyword>
<protein>
    <submittedName>
        <fullName evidence="1">Uncharacterized protein</fullName>
    </submittedName>
</protein>
<dbReference type="EMBL" id="JADGJH010000028">
    <property type="protein sequence ID" value="KAJ3141488.1"/>
    <property type="molecule type" value="Genomic_DNA"/>
</dbReference>
<comment type="caution">
    <text evidence="1">The sequence shown here is derived from an EMBL/GenBank/DDBJ whole genome shotgun (WGS) entry which is preliminary data.</text>
</comment>
<reference evidence="1" key="1">
    <citation type="submission" date="2020-05" db="EMBL/GenBank/DDBJ databases">
        <title>Phylogenomic resolution of chytrid fungi.</title>
        <authorList>
            <person name="Stajich J.E."/>
            <person name="Amses K."/>
            <person name="Simmons R."/>
            <person name="Seto K."/>
            <person name="Myers J."/>
            <person name="Bonds A."/>
            <person name="Quandt C.A."/>
            <person name="Barry K."/>
            <person name="Liu P."/>
            <person name="Grigoriev I."/>
            <person name="Longcore J.E."/>
            <person name="James T.Y."/>
        </authorList>
    </citation>
    <scope>NUCLEOTIDE SEQUENCE</scope>
    <source>
        <strain evidence="1">JEL0513</strain>
    </source>
</reference>
<name>A0AAD5TAF8_9FUNG</name>
<sequence length="433" mass="46898">MLRAAVAVAASVSGSGGGLVRTTGRRIANKNVKFFVRALGWSRAAAAGSSFCVSVSIGLNMNSRLFSSAPQGLARLPRAAAYYAKVSAALSKTNSASEGNSEESNLQSENDEHDSLLIEAMPRGVTLTFYKGYLDLLDALETSAAAVAAKKREHGKNNSKEYVGAVDATLLRRLAANATSAPDLSLFRDILARWRRHKKPLLELDATDMRTIIAKFLSVGESETAANDVLLNVALNTFKYGIYLDTASIHVLLSRFAEDVVNNASANSLDNLYKSFALLLYSNVPPSAKSYLHLIYAGAYCDDLLNSDAWQYALTSFAEAEWLFFGPKNLPSDVYNAILAGYIKRSDFSSASELISRVSASTSLDSRLLVETHLMNGNLASAVDFLAVPSTSESKKLPFVDRWTPISEIHDALLAELKEKDTALYIKAKALIE</sequence>
<evidence type="ECO:0000313" key="1">
    <source>
        <dbReference type="EMBL" id="KAJ3141488.1"/>
    </source>
</evidence>
<proteinExistence type="predicted"/>
<gene>
    <name evidence="1" type="ORF">HK100_006027</name>
</gene>
<evidence type="ECO:0000313" key="2">
    <source>
        <dbReference type="Proteomes" id="UP001211907"/>
    </source>
</evidence>
<accession>A0AAD5TAF8</accession>
<organism evidence="1 2">
    <name type="scientific">Physocladia obscura</name>
    <dbReference type="NCBI Taxonomy" id="109957"/>
    <lineage>
        <taxon>Eukaryota</taxon>
        <taxon>Fungi</taxon>
        <taxon>Fungi incertae sedis</taxon>
        <taxon>Chytridiomycota</taxon>
        <taxon>Chytridiomycota incertae sedis</taxon>
        <taxon>Chytridiomycetes</taxon>
        <taxon>Chytridiales</taxon>
        <taxon>Chytriomycetaceae</taxon>
        <taxon>Physocladia</taxon>
    </lineage>
</organism>